<evidence type="ECO:0000256" key="1">
    <source>
        <dbReference type="SAM" id="MobiDB-lite"/>
    </source>
</evidence>
<reference evidence="3" key="1">
    <citation type="submission" date="2005-09" db="EMBL/GenBank/DDBJ databases">
        <title>Annotation of the Aspergillus terreus NIH2624 genome.</title>
        <authorList>
            <person name="Birren B.W."/>
            <person name="Lander E.S."/>
            <person name="Galagan J.E."/>
            <person name="Nusbaum C."/>
            <person name="Devon K."/>
            <person name="Henn M."/>
            <person name="Ma L.-J."/>
            <person name="Jaffe D.B."/>
            <person name="Butler J."/>
            <person name="Alvarez P."/>
            <person name="Gnerre S."/>
            <person name="Grabherr M."/>
            <person name="Kleber M."/>
            <person name="Mauceli E.W."/>
            <person name="Brockman W."/>
            <person name="Rounsley S."/>
            <person name="Young S.K."/>
            <person name="LaButti K."/>
            <person name="Pushparaj V."/>
            <person name="DeCaprio D."/>
            <person name="Crawford M."/>
            <person name="Koehrsen M."/>
            <person name="Engels R."/>
            <person name="Montgomery P."/>
            <person name="Pearson M."/>
            <person name="Howarth C."/>
            <person name="Larson L."/>
            <person name="Luoma S."/>
            <person name="White J."/>
            <person name="Alvarado L."/>
            <person name="Kodira C.D."/>
            <person name="Zeng Q."/>
            <person name="Oleary S."/>
            <person name="Yandava C."/>
            <person name="Denning D.W."/>
            <person name="Nierman W.C."/>
            <person name="Milne T."/>
            <person name="Madden K."/>
        </authorList>
    </citation>
    <scope>NUCLEOTIDE SEQUENCE [LARGE SCALE GENOMIC DNA]</scope>
    <source>
        <strain evidence="3">NIH 2624 / FGSC A1156</strain>
    </source>
</reference>
<dbReference type="VEuPathDB" id="FungiDB:ATEG_05306"/>
<dbReference type="HOGENOM" id="CLU_2061038_0_0_1"/>
<evidence type="ECO:0000313" key="2">
    <source>
        <dbReference type="EMBL" id="EAU34375.1"/>
    </source>
</evidence>
<sequence>MGQLGSVPNFLVWRGHRTVSYQTMPYLLPTYPLLPKSGSRPGYYLTSWFMDGVLRGPVRYGTPVLAVHTVPYGVPRYDTIKLILRGNYPTSEGDHRVHMQTSSEVHHHPSWAPISTLSD</sequence>
<evidence type="ECO:0000313" key="3">
    <source>
        <dbReference type="Proteomes" id="UP000007963"/>
    </source>
</evidence>
<dbReference type="EMBL" id="CH476600">
    <property type="protein sequence ID" value="EAU34375.1"/>
    <property type="molecule type" value="Genomic_DNA"/>
</dbReference>
<protein>
    <submittedName>
        <fullName evidence="2">Uncharacterized protein</fullName>
    </submittedName>
</protein>
<gene>
    <name evidence="2" type="ORF">ATEG_05306</name>
</gene>
<organism evidence="2 3">
    <name type="scientific">Aspergillus terreus (strain NIH 2624 / FGSC A1156)</name>
    <dbReference type="NCBI Taxonomy" id="341663"/>
    <lineage>
        <taxon>Eukaryota</taxon>
        <taxon>Fungi</taxon>
        <taxon>Dikarya</taxon>
        <taxon>Ascomycota</taxon>
        <taxon>Pezizomycotina</taxon>
        <taxon>Eurotiomycetes</taxon>
        <taxon>Eurotiomycetidae</taxon>
        <taxon>Eurotiales</taxon>
        <taxon>Aspergillaceae</taxon>
        <taxon>Aspergillus</taxon>
        <taxon>Aspergillus subgen. Circumdati</taxon>
    </lineage>
</organism>
<dbReference type="GeneID" id="4320690"/>
<dbReference type="AlphaFoldDB" id="Q0CLX8"/>
<name>Q0CLX8_ASPTN</name>
<proteinExistence type="predicted"/>
<feature type="region of interest" description="Disordered" evidence="1">
    <location>
        <begin position="100"/>
        <end position="119"/>
    </location>
</feature>
<dbReference type="RefSeq" id="XP_001214484.1">
    <property type="nucleotide sequence ID" value="XM_001214484.1"/>
</dbReference>
<accession>Q0CLX8</accession>
<dbReference type="Proteomes" id="UP000007963">
    <property type="component" value="Unassembled WGS sequence"/>
</dbReference>